<organism evidence="1 2">
    <name type="scientific">Tessaracoccus antarcticus</name>
    <dbReference type="NCBI Taxonomy" id="2479848"/>
    <lineage>
        <taxon>Bacteria</taxon>
        <taxon>Bacillati</taxon>
        <taxon>Actinomycetota</taxon>
        <taxon>Actinomycetes</taxon>
        <taxon>Propionibacteriales</taxon>
        <taxon>Propionibacteriaceae</taxon>
        <taxon>Tessaracoccus</taxon>
    </lineage>
</organism>
<sequence>MTTTVYPLSELRAALRELDAGTYTHPATSSDFAPGLDRLDCGVVAVLGVSGGVGATIVGLAIAETIGADRLIELCPAWGSGLVEATTAELGHDRGWRLGNRGALLIERRESDAAGLRDVPGRAVVDAGAWIGGTPALLPHIAALVVVAPCTIPGIRRLELLLSLSPTDALIIPVLVGATTPKAMPRSVVGAAGPLMRAGIQGRRVATVPVCPSLRRTGITGDKLPKALLVAAATLAHHLKDVLP</sequence>
<dbReference type="Proteomes" id="UP000275256">
    <property type="component" value="Unassembled WGS sequence"/>
</dbReference>
<dbReference type="OrthoDB" id="3733821at2"/>
<reference evidence="1 2" key="1">
    <citation type="submission" date="2018-10" db="EMBL/GenBank/DDBJ databases">
        <title>Tessaracoccus antarcticuss sp. nov., isolated from sediment.</title>
        <authorList>
            <person name="Zhou L.Y."/>
            <person name="Du Z.J."/>
        </authorList>
    </citation>
    <scope>NUCLEOTIDE SEQUENCE [LARGE SCALE GENOMIC DNA]</scope>
    <source>
        <strain evidence="1 2">JDX10</strain>
    </source>
</reference>
<accession>A0A3M0G826</accession>
<evidence type="ECO:0000313" key="2">
    <source>
        <dbReference type="Proteomes" id="UP000275256"/>
    </source>
</evidence>
<dbReference type="EMBL" id="REFW01000005">
    <property type="protein sequence ID" value="RMB57843.1"/>
    <property type="molecule type" value="Genomic_DNA"/>
</dbReference>
<name>A0A3M0G826_9ACTN</name>
<dbReference type="RefSeq" id="WP_121902622.1">
    <property type="nucleotide sequence ID" value="NZ_REFW01000005.1"/>
</dbReference>
<evidence type="ECO:0000313" key="1">
    <source>
        <dbReference type="EMBL" id="RMB57843.1"/>
    </source>
</evidence>
<dbReference type="AlphaFoldDB" id="A0A3M0G826"/>
<protein>
    <submittedName>
        <fullName evidence="1">Uncharacterized protein</fullName>
    </submittedName>
</protein>
<keyword evidence="2" id="KW-1185">Reference proteome</keyword>
<gene>
    <name evidence="1" type="ORF">EAX62_15425</name>
</gene>
<comment type="caution">
    <text evidence="1">The sequence shown here is derived from an EMBL/GenBank/DDBJ whole genome shotgun (WGS) entry which is preliminary data.</text>
</comment>
<proteinExistence type="predicted"/>